<dbReference type="EMBL" id="JALJOS010000020">
    <property type="protein sequence ID" value="KAK9826630.1"/>
    <property type="molecule type" value="Genomic_DNA"/>
</dbReference>
<sequence>MKSARSPGGLSNLCDVAAAATLEGRGFPRPGLHGDYDLPGAAPKPQEEIKCVEVDAFASVHDMIHAAIQSYGASATLREIYRACEARGRIAYKRSGGSRLITQNDHWKSQIRHALYTCERFARAPDSADSWMVAKHWDRVVPQTTKVLVRSSGSGTDAVSMAEDRGPAHRNPATPQGPSKNPKRPRGRQTAPDIDDDEDEPAPAPTRKKPRNPRPAQGRGSSHSRAWHMMEGVAEAGSDSPLLAGSMAPHQRLSPGPAHVYSHHPGMASSHGPCPGPFSATWGSYPEHEHEDESSELAAVPRVRYDEVGSGGMPQQRLTRSARQGIHQMGRAASPMEHRSSMQHFFNHQTRSPPPHMARMYMGDGRDAWDAWPSRAPAQQALSHADISGTSTPSAAWQTNLSAPSFGPMSGHADAGGAEADSPSIPWQGYHLRPRTAQNPRPAITPRPLPGLAAAQASAEEAEMEVSASLGPIKKRLKAAAKAAAAAGAAAAEVTSGAGGLAGSGGRLLEASTDLPQQDGPVTRRMFHMQQDQQHGTRSQKDIFSRGPLKIEDADMAGSRDLSSHVLPQTPSMQPPSWAPLSGTTDTPYYAGPQGSDLPISSPFQGAASSVAQHHGMPSYHGGAHTEATGNEAADSDDASRKRVLRSHTTGGPSQSAFEVLRRAQAMEGTGTNPSMDFAAERSFEKSGLRPGVRRERMTLMASSKGKDTWQR</sequence>
<proteinExistence type="predicted"/>
<dbReference type="Proteomes" id="UP001438707">
    <property type="component" value="Unassembled WGS sequence"/>
</dbReference>
<evidence type="ECO:0000313" key="3">
    <source>
        <dbReference type="Proteomes" id="UP001438707"/>
    </source>
</evidence>
<protein>
    <submittedName>
        <fullName evidence="2">Uncharacterized protein</fullName>
    </submittedName>
</protein>
<gene>
    <name evidence="2" type="ORF">WJX74_006799</name>
</gene>
<evidence type="ECO:0000256" key="1">
    <source>
        <dbReference type="SAM" id="MobiDB-lite"/>
    </source>
</evidence>
<name>A0AAW1QZ81_9CHLO</name>
<comment type="caution">
    <text evidence="2">The sequence shown here is derived from an EMBL/GenBank/DDBJ whole genome shotgun (WGS) entry which is preliminary data.</text>
</comment>
<dbReference type="Gene3D" id="1.10.10.10">
    <property type="entry name" value="Winged helix-like DNA-binding domain superfamily/Winged helix DNA-binding domain"/>
    <property type="match status" value="1"/>
</dbReference>
<feature type="region of interest" description="Disordered" evidence="1">
    <location>
        <begin position="558"/>
        <end position="692"/>
    </location>
</feature>
<accession>A0AAW1QZ81</accession>
<feature type="region of interest" description="Disordered" evidence="1">
    <location>
        <begin position="149"/>
        <end position="224"/>
    </location>
</feature>
<feature type="region of interest" description="Disordered" evidence="1">
    <location>
        <begin position="380"/>
        <end position="429"/>
    </location>
</feature>
<feature type="compositionally biased region" description="Polar residues" evidence="1">
    <location>
        <begin position="647"/>
        <end position="657"/>
    </location>
</feature>
<dbReference type="AlphaFoldDB" id="A0AAW1QZ81"/>
<keyword evidence="3" id="KW-1185">Reference proteome</keyword>
<dbReference type="InterPro" id="IPR036388">
    <property type="entry name" value="WH-like_DNA-bd_sf"/>
</dbReference>
<reference evidence="2 3" key="1">
    <citation type="journal article" date="2024" name="Nat. Commun.">
        <title>Phylogenomics reveals the evolutionary origins of lichenization in chlorophyte algae.</title>
        <authorList>
            <person name="Puginier C."/>
            <person name="Libourel C."/>
            <person name="Otte J."/>
            <person name="Skaloud P."/>
            <person name="Haon M."/>
            <person name="Grisel S."/>
            <person name="Petersen M."/>
            <person name="Berrin J.G."/>
            <person name="Delaux P.M."/>
            <person name="Dal Grande F."/>
            <person name="Keller J."/>
        </authorList>
    </citation>
    <scope>NUCLEOTIDE SEQUENCE [LARGE SCALE GENOMIC DNA]</scope>
    <source>
        <strain evidence="2 3">SAG 2145</strain>
    </source>
</reference>
<feature type="compositionally biased region" description="Polar residues" evidence="1">
    <location>
        <begin position="602"/>
        <end position="612"/>
    </location>
</feature>
<evidence type="ECO:0000313" key="2">
    <source>
        <dbReference type="EMBL" id="KAK9826630.1"/>
    </source>
</evidence>
<feature type="compositionally biased region" description="Basic and acidic residues" evidence="1">
    <location>
        <begin position="679"/>
        <end position="692"/>
    </location>
</feature>
<feature type="region of interest" description="Disordered" evidence="1">
    <location>
        <begin position="236"/>
        <end position="272"/>
    </location>
</feature>
<organism evidence="2 3">
    <name type="scientific">Apatococcus lobatus</name>
    <dbReference type="NCBI Taxonomy" id="904363"/>
    <lineage>
        <taxon>Eukaryota</taxon>
        <taxon>Viridiplantae</taxon>
        <taxon>Chlorophyta</taxon>
        <taxon>core chlorophytes</taxon>
        <taxon>Trebouxiophyceae</taxon>
        <taxon>Chlorellales</taxon>
        <taxon>Chlorellaceae</taxon>
        <taxon>Apatococcus</taxon>
    </lineage>
</organism>
<feature type="compositionally biased region" description="Polar residues" evidence="1">
    <location>
        <begin position="388"/>
        <end position="403"/>
    </location>
</feature>